<accession>A0A4R6WG97</accession>
<dbReference type="Proteomes" id="UP000295292">
    <property type="component" value="Unassembled WGS sequence"/>
</dbReference>
<dbReference type="EMBL" id="SNYV01000011">
    <property type="protein sequence ID" value="TDQ79163.1"/>
    <property type="molecule type" value="Genomic_DNA"/>
</dbReference>
<proteinExistence type="predicted"/>
<dbReference type="Gene3D" id="3.40.50.1360">
    <property type="match status" value="1"/>
</dbReference>
<keyword evidence="3" id="KW-1185">Reference proteome</keyword>
<dbReference type="GO" id="GO:0006043">
    <property type="term" value="P:glucosamine catabolic process"/>
    <property type="evidence" value="ECO:0007669"/>
    <property type="project" value="TreeGrafter"/>
</dbReference>
<dbReference type="InterPro" id="IPR004547">
    <property type="entry name" value="Glucosamine6P_isomerase"/>
</dbReference>
<name>A0A4R6WG97_9SPHI</name>
<dbReference type="GO" id="GO:0005737">
    <property type="term" value="C:cytoplasm"/>
    <property type="evidence" value="ECO:0007669"/>
    <property type="project" value="TreeGrafter"/>
</dbReference>
<evidence type="ECO:0000313" key="3">
    <source>
        <dbReference type="Proteomes" id="UP000295292"/>
    </source>
</evidence>
<dbReference type="GO" id="GO:0005975">
    <property type="term" value="P:carbohydrate metabolic process"/>
    <property type="evidence" value="ECO:0007669"/>
    <property type="project" value="InterPro"/>
</dbReference>
<dbReference type="GO" id="GO:0004342">
    <property type="term" value="F:glucosamine-6-phosphate deaminase activity"/>
    <property type="evidence" value="ECO:0007669"/>
    <property type="project" value="InterPro"/>
</dbReference>
<dbReference type="RefSeq" id="WP_133582976.1">
    <property type="nucleotide sequence ID" value="NZ_SNYV01000011.1"/>
</dbReference>
<comment type="caution">
    <text evidence="2">The sequence shown here is derived from an EMBL/GenBank/DDBJ whole genome shotgun (WGS) entry which is preliminary data.</text>
</comment>
<dbReference type="GO" id="GO:0019262">
    <property type="term" value="P:N-acetylneuraminate catabolic process"/>
    <property type="evidence" value="ECO:0007669"/>
    <property type="project" value="TreeGrafter"/>
</dbReference>
<dbReference type="GO" id="GO:0042802">
    <property type="term" value="F:identical protein binding"/>
    <property type="evidence" value="ECO:0007669"/>
    <property type="project" value="TreeGrafter"/>
</dbReference>
<dbReference type="Pfam" id="PF01182">
    <property type="entry name" value="Glucosamine_iso"/>
    <property type="match status" value="1"/>
</dbReference>
<dbReference type="PANTHER" id="PTHR11280">
    <property type="entry name" value="GLUCOSAMINE-6-PHOSPHATE ISOMERASE"/>
    <property type="match status" value="1"/>
</dbReference>
<dbReference type="InterPro" id="IPR006148">
    <property type="entry name" value="Glc/Gal-6P_isomerase"/>
</dbReference>
<dbReference type="PANTHER" id="PTHR11280:SF6">
    <property type="entry name" value="GLUCOSAMINE-6-PHOSPHATE ISOMERASE NAGB"/>
    <property type="match status" value="1"/>
</dbReference>
<evidence type="ECO:0000259" key="1">
    <source>
        <dbReference type="Pfam" id="PF01182"/>
    </source>
</evidence>
<organism evidence="2 3">
    <name type="scientific">Sphingobacterium yanglingense</name>
    <dbReference type="NCBI Taxonomy" id="1437280"/>
    <lineage>
        <taxon>Bacteria</taxon>
        <taxon>Pseudomonadati</taxon>
        <taxon>Bacteroidota</taxon>
        <taxon>Sphingobacteriia</taxon>
        <taxon>Sphingobacteriales</taxon>
        <taxon>Sphingobacteriaceae</taxon>
        <taxon>Sphingobacterium</taxon>
    </lineage>
</organism>
<gene>
    <name evidence="2" type="ORF">CLV99_0595</name>
</gene>
<dbReference type="CDD" id="cd01399">
    <property type="entry name" value="GlcN6P_deaminase"/>
    <property type="match status" value="1"/>
</dbReference>
<protein>
    <submittedName>
        <fullName evidence="2">Glucosamine-6-phosphate deaminase</fullName>
    </submittedName>
</protein>
<dbReference type="SUPFAM" id="SSF100950">
    <property type="entry name" value="NagB/RpiA/CoA transferase-like"/>
    <property type="match status" value="1"/>
</dbReference>
<reference evidence="2 3" key="1">
    <citation type="submission" date="2019-03" db="EMBL/GenBank/DDBJ databases">
        <title>Genomic Encyclopedia of Archaeal and Bacterial Type Strains, Phase II (KMG-II): from individual species to whole genera.</title>
        <authorList>
            <person name="Goeker M."/>
        </authorList>
    </citation>
    <scope>NUCLEOTIDE SEQUENCE [LARGE SCALE GENOMIC DNA]</scope>
    <source>
        <strain evidence="2 3">DSM 28353</strain>
    </source>
</reference>
<sequence length="248" mass="27608">MLLENLRIDISETAREAGEKAGRAVEAKLLELQAVQDEIRVIFAAAPSQDYILGYLSQSKQIDWSKIVAFNMDEYIGLPNGAKQAFSNYLEDTLFKFVTPRAKYFINPSGTVDEELSRVTALIAEKPIDVVCLGIGQNGHIAFNDPPVADFNDQQVIKEVELDQVCRMQQVIDGCFVDINQVPTHALTLTIPTIMKASSLYCVVVGEHKAEAVKHTISSEITTRWPSTILREHADCQFFFDEAACPQV</sequence>
<dbReference type="AlphaFoldDB" id="A0A4R6WG97"/>
<dbReference type="InterPro" id="IPR037171">
    <property type="entry name" value="NagB/RpiA_transferase-like"/>
</dbReference>
<dbReference type="OrthoDB" id="9791139at2"/>
<feature type="domain" description="Glucosamine/galactosamine-6-phosphate isomerase" evidence="1">
    <location>
        <begin position="14"/>
        <end position="232"/>
    </location>
</feature>
<evidence type="ECO:0000313" key="2">
    <source>
        <dbReference type="EMBL" id="TDQ79163.1"/>
    </source>
</evidence>
<dbReference type="GO" id="GO:0006046">
    <property type="term" value="P:N-acetylglucosamine catabolic process"/>
    <property type="evidence" value="ECO:0007669"/>
    <property type="project" value="TreeGrafter"/>
</dbReference>